<dbReference type="Pfam" id="PF07519">
    <property type="entry name" value="Tannase"/>
    <property type="match status" value="2"/>
</dbReference>
<evidence type="ECO:0000256" key="8">
    <source>
        <dbReference type="ARBA" id="ARBA00029418"/>
    </source>
</evidence>
<dbReference type="Proteomes" id="UP000710440">
    <property type="component" value="Unassembled WGS sequence"/>
</dbReference>
<evidence type="ECO:0000256" key="7">
    <source>
        <dbReference type="ARBA" id="ARBA00023157"/>
    </source>
</evidence>
<dbReference type="GeneID" id="66932948"/>
<dbReference type="GO" id="GO:0030600">
    <property type="term" value="F:feruloyl esterase activity"/>
    <property type="evidence" value="ECO:0007669"/>
    <property type="project" value="UniProtKB-ARBA"/>
</dbReference>
<evidence type="ECO:0000256" key="3">
    <source>
        <dbReference type="ARBA" id="ARBA00022723"/>
    </source>
</evidence>
<proteinExistence type="inferred from homology"/>
<keyword evidence="7" id="KW-1015">Disulfide bond</keyword>
<evidence type="ECO:0000256" key="9">
    <source>
        <dbReference type="RuleBase" id="RU361238"/>
    </source>
</evidence>
<evidence type="ECO:0000256" key="2">
    <source>
        <dbReference type="ARBA" id="ARBA00022487"/>
    </source>
</evidence>
<organism evidence="10 11">
    <name type="scientific">Aspergillus viridinutans</name>
    <dbReference type="NCBI Taxonomy" id="75553"/>
    <lineage>
        <taxon>Eukaryota</taxon>
        <taxon>Fungi</taxon>
        <taxon>Dikarya</taxon>
        <taxon>Ascomycota</taxon>
        <taxon>Pezizomycotina</taxon>
        <taxon>Eurotiomycetes</taxon>
        <taxon>Eurotiomycetidae</taxon>
        <taxon>Eurotiales</taxon>
        <taxon>Aspergillaceae</taxon>
        <taxon>Aspergillus</taxon>
        <taxon>Aspergillus subgen. Fumigati</taxon>
    </lineage>
</organism>
<keyword evidence="2" id="KW-0719">Serine esterase</keyword>
<dbReference type="PANTHER" id="PTHR33938:SF13">
    <property type="entry name" value="CARBOXYLIC ESTER HYDROLASE"/>
    <property type="match status" value="1"/>
</dbReference>
<keyword evidence="3" id="KW-0479">Metal-binding</keyword>
<reference evidence="10 11" key="1">
    <citation type="submission" date="2021-02" db="EMBL/GenBank/DDBJ databases">
        <title>Pan-genome distribution and transcriptional activeness of fungal secondary metabolism genes in Aspergillus section Fumigati.</title>
        <authorList>
            <person name="Takahashi H."/>
            <person name="Umemura M."/>
            <person name="Ninomiya A."/>
            <person name="Kusuya Y."/>
            <person name="Urayama S."/>
            <person name="Shimizu M."/>
            <person name="Watanabe A."/>
            <person name="Kamei K."/>
            <person name="Yaguchi T."/>
            <person name="Hagiwara D."/>
        </authorList>
    </citation>
    <scope>NUCLEOTIDE SEQUENCE [LARGE SCALE GENOMIC DNA]</scope>
    <source>
        <strain evidence="10 11">IFM 47045</strain>
    </source>
</reference>
<dbReference type="InterPro" id="IPR029058">
    <property type="entry name" value="AB_hydrolase_fold"/>
</dbReference>
<evidence type="ECO:0000256" key="1">
    <source>
        <dbReference type="ARBA" id="ARBA00006249"/>
    </source>
</evidence>
<sequence length="572" mass="62694">MCCVVLGGPFPDVCQRSLYKAARIRMCVSADTPLNIKCLYARIAPSAQEYKYPIWPLKHYTTSQYEIKPSTISALLRWYIETMSHIRPVTECSPSAIATPAIFGAEILALEASWVNNFTLDIPGDFNYNHGAQSVQNVDFCNVTVTYTHPGYDDRITVETWLPRNWNQRLQATGGGGWRAGRFALSQFFMGGAIGEGCATTTTDAGLGDKMPDAWALKSPGNVNLEYLHNLGYRSLNDEAIIAKDLVRCFYGMPPAYSYWSGCSQGGRQGLMLAQRYPHAYDGIAASAPAQSWPEFVTALYYPLLAPLWAGEPSPLSCELQFLTEEAVKHCDPKDGIVDGIISEPDNSLLGDHMRLSRAAAITAKAAWSGPRTVAGDSLWYGVSPGSDISGLGVAPGQNITASPDEWLSLFVLKNQSFDIARLSHEEYDSLFRLAVKEYTDVMAANDPDLTEFRNAGGKLLTYHGMADGSIPTKGTEHYYRAVSQLIPDVQDFYRYFESPGLAHCAGGWGGQLTTAFNALRKWVENGTAPEFLPVRVNGTDGEHDWILCPYPAKAIQQSGNATDVGSLRCAH</sequence>
<protein>
    <recommendedName>
        <fullName evidence="9">Carboxylic ester hydrolase</fullName>
        <ecNumber evidence="9">3.1.1.-</ecNumber>
    </recommendedName>
</protein>
<gene>
    <name evidence="10" type="ORF">Aspvir_004966</name>
</gene>
<keyword evidence="11" id="KW-1185">Reference proteome</keyword>
<dbReference type="InterPro" id="IPR011118">
    <property type="entry name" value="Tannase/feruloyl_esterase"/>
</dbReference>
<evidence type="ECO:0000256" key="6">
    <source>
        <dbReference type="ARBA" id="ARBA00022837"/>
    </source>
</evidence>
<dbReference type="AlphaFoldDB" id="A0A9P3BWL3"/>
<dbReference type="EMBL" id="BOPL01000002">
    <property type="protein sequence ID" value="GIK00936.1"/>
    <property type="molecule type" value="Genomic_DNA"/>
</dbReference>
<dbReference type="GO" id="GO:0046872">
    <property type="term" value="F:metal ion binding"/>
    <property type="evidence" value="ECO:0007669"/>
    <property type="project" value="UniProtKB-KW"/>
</dbReference>
<evidence type="ECO:0000256" key="5">
    <source>
        <dbReference type="ARBA" id="ARBA00022801"/>
    </source>
</evidence>
<dbReference type="RefSeq" id="XP_043124122.1">
    <property type="nucleotide sequence ID" value="XM_043268187.1"/>
</dbReference>
<dbReference type="SUPFAM" id="SSF53474">
    <property type="entry name" value="alpha/beta-Hydrolases"/>
    <property type="match status" value="1"/>
</dbReference>
<evidence type="ECO:0000313" key="11">
    <source>
        <dbReference type="Proteomes" id="UP000710440"/>
    </source>
</evidence>
<accession>A0A9P3BWL3</accession>
<dbReference type="EC" id="3.1.1.-" evidence="9"/>
<comment type="function">
    <text evidence="8">Involved in degradation of plant cell walls. Hydrolyzes the feruloyl-arabinose ester bond in arabinoxylans as well as the feruloyl-galactose and feruloyl-arabinose ester bonds in pectin.</text>
</comment>
<evidence type="ECO:0000256" key="4">
    <source>
        <dbReference type="ARBA" id="ARBA00022729"/>
    </source>
</evidence>
<comment type="caution">
    <text evidence="10">The sequence shown here is derived from an EMBL/GenBank/DDBJ whole genome shotgun (WGS) entry which is preliminary data.</text>
</comment>
<comment type="similarity">
    <text evidence="1 9">Belongs to the tannase family.</text>
</comment>
<dbReference type="PANTHER" id="PTHR33938">
    <property type="entry name" value="FERULOYL ESTERASE B-RELATED"/>
    <property type="match status" value="1"/>
</dbReference>
<name>A0A9P3BWL3_ASPVI</name>
<keyword evidence="5 9" id="KW-0378">Hydrolase</keyword>
<keyword evidence="4" id="KW-0732">Signal</keyword>
<keyword evidence="6" id="KW-0106">Calcium</keyword>
<dbReference type="OrthoDB" id="3039123at2759"/>
<evidence type="ECO:0000313" key="10">
    <source>
        <dbReference type="EMBL" id="GIK00936.1"/>
    </source>
</evidence>